<dbReference type="Pfam" id="PF01783">
    <property type="entry name" value="Ribosomal_L32p"/>
    <property type="match status" value="1"/>
</dbReference>
<keyword evidence="5" id="KW-0496">Mitochondrion</keyword>
<dbReference type="GO" id="GO:0005762">
    <property type="term" value="C:mitochondrial large ribosomal subunit"/>
    <property type="evidence" value="ECO:0007669"/>
    <property type="project" value="TreeGrafter"/>
</dbReference>
<evidence type="ECO:0000256" key="5">
    <source>
        <dbReference type="ARBA" id="ARBA00023128"/>
    </source>
</evidence>
<dbReference type="PANTHER" id="PTHR21026:SF2">
    <property type="entry name" value="LARGE RIBOSOMAL SUBUNIT PROTEIN BL32M"/>
    <property type="match status" value="1"/>
</dbReference>
<proteinExistence type="inferred from homology"/>
<organism evidence="11 12">
    <name type="scientific">Amphibalanus amphitrite</name>
    <name type="common">Striped barnacle</name>
    <name type="synonym">Balanus amphitrite</name>
    <dbReference type="NCBI Taxonomy" id="1232801"/>
    <lineage>
        <taxon>Eukaryota</taxon>
        <taxon>Metazoa</taxon>
        <taxon>Ecdysozoa</taxon>
        <taxon>Arthropoda</taxon>
        <taxon>Crustacea</taxon>
        <taxon>Multicrustacea</taxon>
        <taxon>Cirripedia</taxon>
        <taxon>Thoracica</taxon>
        <taxon>Thoracicalcarea</taxon>
        <taxon>Balanomorpha</taxon>
        <taxon>Balanoidea</taxon>
        <taxon>Balanidae</taxon>
        <taxon>Amphibalaninae</taxon>
        <taxon>Amphibalanus</taxon>
    </lineage>
</organism>
<comment type="function">
    <text evidence="9">Component of the mitochondrial large ribosomal subunit (mt-LSU). The mitochondrial ribosome (mitoribosome) is a large ribonucleoprotein complex responsible for the synthesis of proteins inside mitochondria.</text>
</comment>
<keyword evidence="4 11" id="KW-0689">Ribosomal protein</keyword>
<comment type="subcellular location">
    <subcellularLocation>
        <location evidence="1">Mitochondrion</location>
    </subcellularLocation>
</comment>
<dbReference type="InterPro" id="IPR002677">
    <property type="entry name" value="Ribosomal_bL32"/>
</dbReference>
<dbReference type="InterPro" id="IPR011332">
    <property type="entry name" value="Ribosomal_zn-bd"/>
</dbReference>
<evidence type="ECO:0000256" key="2">
    <source>
        <dbReference type="ARBA" id="ARBA00008560"/>
    </source>
</evidence>
<keyword evidence="3" id="KW-0809">Transit peptide</keyword>
<dbReference type="EMBL" id="VIIS01000710">
    <property type="protein sequence ID" value="KAF0305948.1"/>
    <property type="molecule type" value="Genomic_DNA"/>
</dbReference>
<evidence type="ECO:0000313" key="11">
    <source>
        <dbReference type="EMBL" id="KAF0305948.1"/>
    </source>
</evidence>
<evidence type="ECO:0000256" key="9">
    <source>
        <dbReference type="ARBA" id="ARBA00045766"/>
    </source>
</evidence>
<keyword evidence="6" id="KW-0687">Ribonucleoprotein</keyword>
<evidence type="ECO:0000256" key="7">
    <source>
        <dbReference type="ARBA" id="ARBA00039935"/>
    </source>
</evidence>
<name>A0A6A4WUK3_AMPAM</name>
<evidence type="ECO:0000256" key="4">
    <source>
        <dbReference type="ARBA" id="ARBA00022980"/>
    </source>
</evidence>
<gene>
    <name evidence="11" type="primary">mRpL32</name>
    <name evidence="11" type="ORF">FJT64_022496</name>
</gene>
<keyword evidence="12" id="KW-1185">Reference proteome</keyword>
<reference evidence="11 12" key="1">
    <citation type="submission" date="2019-07" db="EMBL/GenBank/DDBJ databases">
        <title>Draft genome assembly of a fouling barnacle, Amphibalanus amphitrite (Darwin, 1854): The first reference genome for Thecostraca.</title>
        <authorList>
            <person name="Kim W."/>
        </authorList>
    </citation>
    <scope>NUCLEOTIDE SEQUENCE [LARGE SCALE GENOMIC DNA]</scope>
    <source>
        <strain evidence="11">SNU_AA5</strain>
        <tissue evidence="11">Soma without cirri and trophi</tissue>
    </source>
</reference>
<dbReference type="SUPFAM" id="SSF57829">
    <property type="entry name" value="Zn-binding ribosomal proteins"/>
    <property type="match status" value="1"/>
</dbReference>
<comment type="similarity">
    <text evidence="2">Belongs to the bacterial ribosomal protein bL32 family.</text>
</comment>
<dbReference type="GO" id="GO:0006412">
    <property type="term" value="P:translation"/>
    <property type="evidence" value="ECO:0007669"/>
    <property type="project" value="InterPro"/>
</dbReference>
<dbReference type="GO" id="GO:0003735">
    <property type="term" value="F:structural constituent of ribosome"/>
    <property type="evidence" value="ECO:0007669"/>
    <property type="project" value="InterPro"/>
</dbReference>
<dbReference type="AlphaFoldDB" id="A0A6A4WUK3"/>
<dbReference type="InterPro" id="IPR051991">
    <property type="entry name" value="Mitoribosomal_protein_bL32"/>
</dbReference>
<evidence type="ECO:0000256" key="10">
    <source>
        <dbReference type="SAM" id="MobiDB-lite"/>
    </source>
</evidence>
<protein>
    <recommendedName>
        <fullName evidence="7">Large ribosomal subunit protein bL32m</fullName>
    </recommendedName>
    <alternativeName>
        <fullName evidence="8">39S ribosomal protein L32, mitochondrial</fullName>
    </alternativeName>
</protein>
<evidence type="ECO:0000256" key="1">
    <source>
        <dbReference type="ARBA" id="ARBA00004173"/>
    </source>
</evidence>
<evidence type="ECO:0000313" key="12">
    <source>
        <dbReference type="Proteomes" id="UP000440578"/>
    </source>
</evidence>
<sequence>MINGVRVVWGNWQRTIDRYAVIIYQAINGGGGPSPALALAAAGGVPHQRAATPPGGAPPPVADDGFLWAVPKYRRSVERRMMRRYGAESWPNGRKLIKPKNNLIFCLKCGSHYLPGMLCMTCYNRVKSETEELQKAVAQQQGLTPPDREVAIVYRGEREAIDDQQAKAVRLVELPKERPRWFSKNLMQRTTTPVATETAPVKPSDLG</sequence>
<dbReference type="Proteomes" id="UP000440578">
    <property type="component" value="Unassembled WGS sequence"/>
</dbReference>
<evidence type="ECO:0000256" key="6">
    <source>
        <dbReference type="ARBA" id="ARBA00023274"/>
    </source>
</evidence>
<feature type="region of interest" description="Disordered" evidence="10">
    <location>
        <begin position="188"/>
        <end position="207"/>
    </location>
</feature>
<feature type="compositionally biased region" description="Low complexity" evidence="10">
    <location>
        <begin position="190"/>
        <end position="201"/>
    </location>
</feature>
<comment type="caution">
    <text evidence="11">The sequence shown here is derived from an EMBL/GenBank/DDBJ whole genome shotgun (WGS) entry which is preliminary data.</text>
</comment>
<evidence type="ECO:0000256" key="3">
    <source>
        <dbReference type="ARBA" id="ARBA00022946"/>
    </source>
</evidence>
<accession>A0A6A4WUK3</accession>
<dbReference type="PANTHER" id="PTHR21026">
    <property type="entry name" value="39S RIBOSOMAL PROTEIN L32, MITOCHONDRIAL"/>
    <property type="match status" value="1"/>
</dbReference>
<evidence type="ECO:0000256" key="8">
    <source>
        <dbReference type="ARBA" id="ARBA00042577"/>
    </source>
</evidence>
<dbReference type="OrthoDB" id="2014905at2759"/>